<dbReference type="GO" id="GO:0006281">
    <property type="term" value="P:DNA repair"/>
    <property type="evidence" value="ECO:0007669"/>
    <property type="project" value="UniProtKB-KW"/>
</dbReference>
<dbReference type="Pfam" id="PF18704">
    <property type="entry name" value="Chromo_2"/>
    <property type="match status" value="1"/>
</dbReference>
<evidence type="ECO:0000256" key="5">
    <source>
        <dbReference type="ARBA" id="ARBA00022763"/>
    </source>
</evidence>
<dbReference type="InterPro" id="IPR006084">
    <property type="entry name" value="XPG/Rad2"/>
</dbReference>
<gene>
    <name evidence="13" type="ORF">MEUPH1_LOCUS18128</name>
</gene>
<reference evidence="13 14" key="1">
    <citation type="submission" date="2023-01" db="EMBL/GenBank/DDBJ databases">
        <authorList>
            <person name="Whitehead M."/>
        </authorList>
    </citation>
    <scope>NUCLEOTIDE SEQUENCE [LARGE SCALE GENOMIC DNA]</scope>
</reference>
<evidence type="ECO:0000313" key="13">
    <source>
        <dbReference type="EMBL" id="CAI6363137.1"/>
    </source>
</evidence>
<dbReference type="InterPro" id="IPR036279">
    <property type="entry name" value="5-3_exonuclease_C_sf"/>
</dbReference>
<dbReference type="GO" id="GO:0008821">
    <property type="term" value="F:crossover junction DNA endonuclease activity"/>
    <property type="evidence" value="ECO:0007669"/>
    <property type="project" value="UniProtKB-ARBA"/>
</dbReference>
<dbReference type="GO" id="GO:0046872">
    <property type="term" value="F:metal ion binding"/>
    <property type="evidence" value="ECO:0007669"/>
    <property type="project" value="UniProtKB-KW"/>
</dbReference>
<dbReference type="CDD" id="cd09869">
    <property type="entry name" value="PIN_GEN1"/>
    <property type="match status" value="1"/>
</dbReference>
<dbReference type="InterPro" id="IPR029060">
    <property type="entry name" value="PIN-like_dom_sf"/>
</dbReference>
<dbReference type="EMBL" id="CARXXK010000003">
    <property type="protein sequence ID" value="CAI6363137.1"/>
    <property type="molecule type" value="Genomic_DNA"/>
</dbReference>
<feature type="domain" description="XPG-I" evidence="11">
    <location>
        <begin position="117"/>
        <end position="187"/>
    </location>
</feature>
<evidence type="ECO:0000256" key="6">
    <source>
        <dbReference type="ARBA" id="ARBA00022801"/>
    </source>
</evidence>
<evidence type="ECO:0000259" key="11">
    <source>
        <dbReference type="SMART" id="SM00484"/>
    </source>
</evidence>
<dbReference type="PRINTS" id="PR00853">
    <property type="entry name" value="XPGRADSUPER"/>
</dbReference>
<keyword evidence="3" id="KW-0479">Metal-binding</keyword>
<comment type="caution">
    <text evidence="13">The sequence shown here is derived from an EMBL/GenBank/DDBJ whole genome shotgun (WGS) entry which is preliminary data.</text>
</comment>
<dbReference type="Pfam" id="PF00752">
    <property type="entry name" value="XPG_N"/>
    <property type="match status" value="1"/>
</dbReference>
<dbReference type="Pfam" id="PF00867">
    <property type="entry name" value="XPG_I"/>
    <property type="match status" value="1"/>
</dbReference>
<keyword evidence="8" id="KW-0234">DNA repair</keyword>
<comment type="cofactor">
    <cofactor evidence="1">
        <name>Mg(2+)</name>
        <dbReference type="ChEBI" id="CHEBI:18420"/>
    </cofactor>
</comment>
<evidence type="ECO:0000256" key="9">
    <source>
        <dbReference type="ARBA" id="ARBA00023242"/>
    </source>
</evidence>
<dbReference type="SMART" id="SM00485">
    <property type="entry name" value="XPGN"/>
    <property type="match status" value="1"/>
</dbReference>
<evidence type="ECO:0000256" key="4">
    <source>
        <dbReference type="ARBA" id="ARBA00022759"/>
    </source>
</evidence>
<keyword evidence="2" id="KW-0540">Nuclease</keyword>
<name>A0AAV0X5Q7_9HEMI</name>
<dbReference type="PANTHER" id="PTHR11081:SF70">
    <property type="entry name" value="FLAP ENDONUCLEASE GEN HOMOLOG 1"/>
    <property type="match status" value="1"/>
</dbReference>
<dbReference type="FunFam" id="1.10.150.20:FF:000030">
    <property type="entry name" value="Flap endonuclease GEN-like 1"/>
    <property type="match status" value="1"/>
</dbReference>
<proteinExistence type="inferred from homology"/>
<evidence type="ECO:0000313" key="14">
    <source>
        <dbReference type="Proteomes" id="UP001160148"/>
    </source>
</evidence>
<dbReference type="InterPro" id="IPR041012">
    <property type="entry name" value="GEN_chromo"/>
</dbReference>
<keyword evidence="14" id="KW-1185">Reference proteome</keyword>
<dbReference type="SMART" id="SM00484">
    <property type="entry name" value="XPGI"/>
    <property type="match status" value="1"/>
</dbReference>
<evidence type="ECO:0000256" key="10">
    <source>
        <dbReference type="ARBA" id="ARBA00038112"/>
    </source>
</evidence>
<dbReference type="SMART" id="SM00279">
    <property type="entry name" value="HhH2"/>
    <property type="match status" value="1"/>
</dbReference>
<comment type="similarity">
    <text evidence="10">Belongs to the XPG/RAD2 endonuclease family. GEN subfamily.</text>
</comment>
<keyword evidence="4" id="KW-0255">Endonuclease</keyword>
<dbReference type="Gene3D" id="3.40.50.1010">
    <property type="entry name" value="5'-nuclease"/>
    <property type="match status" value="1"/>
</dbReference>
<sequence>MGVKSLWSLLTPVAEKMPLWELHGKAIGIDLSGWVCDSENLNHNISQKNMYLRNLFFRTCNLLLIGAIPIFVLDGEPPLLKYGTIEKRINGSKAPIKTNIIRKRLNSLQKQCELLLNIMGVTCVYSHGEAEQLCAILNENGIVDGIVTQDSDCFLYGARVVYRNFNASGNGSVDVYCMGSIEKNLKIGRNKMIALSLLCGCDYDEKGVLGIGKDTAIKFLQSLDDDAVLDRLRHWRNDPVLNSAAMDIKSQTNEIKLELKIRNKAIENKSFPSEAVIEEFLKVPNYSEVSAKWILPDISSFIKFASSKLCWEREYAIDKFLPLLTRWHLMYDDMFQANILMNKIVKKRVNKGIKCYEIKWNNYEITSVEPQTVVQRRYPNEVSIYEDMHTTSSRKTKKKIANQDSNIFDITNTFSSMNISKKKHKQPRKINEAKENVKGPLDQFLMKEKVKDDSLTLSDFECDTVDLDMSEIIDGIIA</sequence>
<dbReference type="AlphaFoldDB" id="A0AAV0X5Q7"/>
<dbReference type="InterPro" id="IPR008918">
    <property type="entry name" value="HhH2"/>
</dbReference>
<dbReference type="InterPro" id="IPR006085">
    <property type="entry name" value="XPG_DNA_repair_N"/>
</dbReference>
<evidence type="ECO:0000259" key="12">
    <source>
        <dbReference type="SMART" id="SM00485"/>
    </source>
</evidence>
<keyword evidence="5" id="KW-0227">DNA damage</keyword>
<evidence type="ECO:0000256" key="8">
    <source>
        <dbReference type="ARBA" id="ARBA00023204"/>
    </source>
</evidence>
<dbReference type="Proteomes" id="UP001160148">
    <property type="component" value="Unassembled WGS sequence"/>
</dbReference>
<evidence type="ECO:0000256" key="2">
    <source>
        <dbReference type="ARBA" id="ARBA00022722"/>
    </source>
</evidence>
<dbReference type="InterPro" id="IPR006086">
    <property type="entry name" value="XPG-I_dom"/>
</dbReference>
<dbReference type="SUPFAM" id="SSF88723">
    <property type="entry name" value="PIN domain-like"/>
    <property type="match status" value="1"/>
</dbReference>
<evidence type="ECO:0000256" key="3">
    <source>
        <dbReference type="ARBA" id="ARBA00022723"/>
    </source>
</evidence>
<protein>
    <recommendedName>
        <fullName evidence="15">Flap endonuclease GEN</fullName>
    </recommendedName>
</protein>
<organism evidence="13 14">
    <name type="scientific">Macrosiphum euphorbiae</name>
    <name type="common">potato aphid</name>
    <dbReference type="NCBI Taxonomy" id="13131"/>
    <lineage>
        <taxon>Eukaryota</taxon>
        <taxon>Metazoa</taxon>
        <taxon>Ecdysozoa</taxon>
        <taxon>Arthropoda</taxon>
        <taxon>Hexapoda</taxon>
        <taxon>Insecta</taxon>
        <taxon>Pterygota</taxon>
        <taxon>Neoptera</taxon>
        <taxon>Paraneoptera</taxon>
        <taxon>Hemiptera</taxon>
        <taxon>Sternorrhyncha</taxon>
        <taxon>Aphidomorpha</taxon>
        <taxon>Aphidoidea</taxon>
        <taxon>Aphididae</taxon>
        <taxon>Macrosiphini</taxon>
        <taxon>Macrosiphum</taxon>
    </lineage>
</organism>
<keyword evidence="9" id="KW-0539">Nucleus</keyword>
<accession>A0AAV0X5Q7</accession>
<evidence type="ECO:0000256" key="1">
    <source>
        <dbReference type="ARBA" id="ARBA00001946"/>
    </source>
</evidence>
<feature type="domain" description="XPG N-terminal" evidence="12">
    <location>
        <begin position="1"/>
        <end position="95"/>
    </location>
</feature>
<dbReference type="PANTHER" id="PTHR11081">
    <property type="entry name" value="FLAP ENDONUCLEASE FAMILY MEMBER"/>
    <property type="match status" value="1"/>
</dbReference>
<evidence type="ECO:0008006" key="15">
    <source>
        <dbReference type="Google" id="ProtNLM"/>
    </source>
</evidence>
<dbReference type="GO" id="GO:0017108">
    <property type="term" value="F:5'-flap endonuclease activity"/>
    <property type="evidence" value="ECO:0007669"/>
    <property type="project" value="TreeGrafter"/>
</dbReference>
<keyword evidence="7" id="KW-0460">Magnesium</keyword>
<evidence type="ECO:0000256" key="7">
    <source>
        <dbReference type="ARBA" id="ARBA00022842"/>
    </source>
</evidence>
<dbReference type="GO" id="GO:0000400">
    <property type="term" value="F:four-way junction DNA binding"/>
    <property type="evidence" value="ECO:0007669"/>
    <property type="project" value="TreeGrafter"/>
</dbReference>
<keyword evidence="6" id="KW-0378">Hydrolase</keyword>
<dbReference type="SUPFAM" id="SSF47807">
    <property type="entry name" value="5' to 3' exonuclease, C-terminal subdomain"/>
    <property type="match status" value="1"/>
</dbReference>
<dbReference type="Gene3D" id="1.10.150.20">
    <property type="entry name" value="5' to 3' exonuclease, C-terminal subdomain"/>
    <property type="match status" value="1"/>
</dbReference>